<comment type="caution">
    <text evidence="1">The sequence shown here is derived from an EMBL/GenBank/DDBJ whole genome shotgun (WGS) entry which is preliminary data.</text>
</comment>
<dbReference type="AlphaFoldDB" id="A0A356LK84"/>
<proteinExistence type="predicted"/>
<name>A0A356LK84_9BURK</name>
<organism evidence="1 2">
    <name type="scientific">Advenella kashmirensis</name>
    <dbReference type="NCBI Taxonomy" id="310575"/>
    <lineage>
        <taxon>Bacteria</taxon>
        <taxon>Pseudomonadati</taxon>
        <taxon>Pseudomonadota</taxon>
        <taxon>Betaproteobacteria</taxon>
        <taxon>Burkholderiales</taxon>
        <taxon>Alcaligenaceae</taxon>
    </lineage>
</organism>
<reference evidence="1 2" key="1">
    <citation type="journal article" date="2018" name="Nat. Biotechnol.">
        <title>A standardized bacterial taxonomy based on genome phylogeny substantially revises the tree of life.</title>
        <authorList>
            <person name="Parks D.H."/>
            <person name="Chuvochina M."/>
            <person name="Waite D.W."/>
            <person name="Rinke C."/>
            <person name="Skarshewski A."/>
            <person name="Chaumeil P.A."/>
            <person name="Hugenholtz P."/>
        </authorList>
    </citation>
    <scope>NUCLEOTIDE SEQUENCE [LARGE SCALE GENOMIC DNA]</scope>
    <source>
        <strain evidence="1">UBA10707</strain>
    </source>
</reference>
<dbReference type="EMBL" id="DOEK01000033">
    <property type="protein sequence ID" value="HBP30935.1"/>
    <property type="molecule type" value="Genomic_DNA"/>
</dbReference>
<evidence type="ECO:0000313" key="1">
    <source>
        <dbReference type="EMBL" id="HBP30935.1"/>
    </source>
</evidence>
<protein>
    <submittedName>
        <fullName evidence="1">Uncharacterized protein</fullName>
    </submittedName>
</protein>
<evidence type="ECO:0000313" key="2">
    <source>
        <dbReference type="Proteomes" id="UP000264036"/>
    </source>
</evidence>
<gene>
    <name evidence="1" type="ORF">DD666_16145</name>
</gene>
<sequence length="105" mass="12427">MSYDEKLKEFKSTHLPKASNALFQIQPQINDLLENGYTKQQVFEFVDFLGLDVSRATVFRWIKQNVNNSRLLHQESEIANKQTSHRNRLDQFLGKSLEEQLKEMR</sequence>
<accession>A0A356LK84</accession>
<dbReference type="Proteomes" id="UP000264036">
    <property type="component" value="Unassembled WGS sequence"/>
</dbReference>